<dbReference type="EnsemblPlants" id="AET6Gv20548000.6">
    <property type="protein sequence ID" value="AET6Gv20548000.6"/>
    <property type="gene ID" value="AET6Gv20548000"/>
</dbReference>
<dbReference type="Proteomes" id="UP000015105">
    <property type="component" value="Chromosome 6D"/>
</dbReference>
<protein>
    <submittedName>
        <fullName evidence="1">Uncharacterized protein</fullName>
    </submittedName>
</protein>
<keyword evidence="2" id="KW-1185">Reference proteome</keyword>
<dbReference type="AlphaFoldDB" id="A0A453NY94"/>
<dbReference type="Gramene" id="AET6Gv20548000.6">
    <property type="protein sequence ID" value="AET6Gv20548000.6"/>
    <property type="gene ID" value="AET6Gv20548000"/>
</dbReference>
<reference evidence="1" key="4">
    <citation type="submission" date="2019-03" db="UniProtKB">
        <authorList>
            <consortium name="EnsemblPlants"/>
        </authorList>
    </citation>
    <scope>IDENTIFICATION</scope>
</reference>
<reference evidence="1" key="3">
    <citation type="journal article" date="2017" name="Nature">
        <title>Genome sequence of the progenitor of the wheat D genome Aegilops tauschii.</title>
        <authorList>
            <person name="Luo M.C."/>
            <person name="Gu Y.Q."/>
            <person name="Puiu D."/>
            <person name="Wang H."/>
            <person name="Twardziok S.O."/>
            <person name="Deal K.R."/>
            <person name="Huo N."/>
            <person name="Zhu T."/>
            <person name="Wang L."/>
            <person name="Wang Y."/>
            <person name="McGuire P.E."/>
            <person name="Liu S."/>
            <person name="Long H."/>
            <person name="Ramasamy R.K."/>
            <person name="Rodriguez J.C."/>
            <person name="Van S.L."/>
            <person name="Yuan L."/>
            <person name="Wang Z."/>
            <person name="Xia Z."/>
            <person name="Xiao L."/>
            <person name="Anderson O.D."/>
            <person name="Ouyang S."/>
            <person name="Liang Y."/>
            <person name="Zimin A.V."/>
            <person name="Pertea G."/>
            <person name="Qi P."/>
            <person name="Bennetzen J.L."/>
            <person name="Dai X."/>
            <person name="Dawson M.W."/>
            <person name="Muller H.G."/>
            <person name="Kugler K."/>
            <person name="Rivarola-Duarte L."/>
            <person name="Spannagl M."/>
            <person name="Mayer K.F.X."/>
            <person name="Lu F.H."/>
            <person name="Bevan M.W."/>
            <person name="Leroy P."/>
            <person name="Li P."/>
            <person name="You F.M."/>
            <person name="Sun Q."/>
            <person name="Liu Z."/>
            <person name="Lyons E."/>
            <person name="Wicker T."/>
            <person name="Salzberg S.L."/>
            <person name="Devos K.M."/>
            <person name="Dvorak J."/>
        </authorList>
    </citation>
    <scope>NUCLEOTIDE SEQUENCE [LARGE SCALE GENOMIC DNA]</scope>
    <source>
        <strain evidence="1">cv. AL8/78</strain>
    </source>
</reference>
<name>A0A453NY94_AEGTS</name>
<sequence length="118" mass="14121">MLQFRRKLSGERTGGEFLTVMDGGDEFDCECGLCSHVLKVVLDFIRMNQIHVKHILKRRTKDARDVLAHHLCHYQKNLHNNPFSYRHFNLYMQAMELFWLGDTSMDAYERLMVWVWET</sequence>
<organism evidence="1 2">
    <name type="scientific">Aegilops tauschii subsp. strangulata</name>
    <name type="common">Goatgrass</name>
    <dbReference type="NCBI Taxonomy" id="200361"/>
    <lineage>
        <taxon>Eukaryota</taxon>
        <taxon>Viridiplantae</taxon>
        <taxon>Streptophyta</taxon>
        <taxon>Embryophyta</taxon>
        <taxon>Tracheophyta</taxon>
        <taxon>Spermatophyta</taxon>
        <taxon>Magnoliopsida</taxon>
        <taxon>Liliopsida</taxon>
        <taxon>Poales</taxon>
        <taxon>Poaceae</taxon>
        <taxon>BOP clade</taxon>
        <taxon>Pooideae</taxon>
        <taxon>Triticodae</taxon>
        <taxon>Triticeae</taxon>
        <taxon>Triticinae</taxon>
        <taxon>Aegilops</taxon>
    </lineage>
</organism>
<reference evidence="2" key="1">
    <citation type="journal article" date="2014" name="Science">
        <title>Ancient hybridizations among the ancestral genomes of bread wheat.</title>
        <authorList>
            <consortium name="International Wheat Genome Sequencing Consortium,"/>
            <person name="Marcussen T."/>
            <person name="Sandve S.R."/>
            <person name="Heier L."/>
            <person name="Spannagl M."/>
            <person name="Pfeifer M."/>
            <person name="Jakobsen K.S."/>
            <person name="Wulff B.B."/>
            <person name="Steuernagel B."/>
            <person name="Mayer K.F."/>
            <person name="Olsen O.A."/>
        </authorList>
    </citation>
    <scope>NUCLEOTIDE SEQUENCE [LARGE SCALE GENOMIC DNA]</scope>
    <source>
        <strain evidence="2">cv. AL8/78</strain>
    </source>
</reference>
<reference evidence="1" key="5">
    <citation type="journal article" date="2021" name="G3 (Bethesda)">
        <title>Aegilops tauschii genome assembly Aet v5.0 features greater sequence contiguity and improved annotation.</title>
        <authorList>
            <person name="Wang L."/>
            <person name="Zhu T."/>
            <person name="Rodriguez J.C."/>
            <person name="Deal K.R."/>
            <person name="Dubcovsky J."/>
            <person name="McGuire P.E."/>
            <person name="Lux T."/>
            <person name="Spannagl M."/>
            <person name="Mayer K.F.X."/>
            <person name="Baldrich P."/>
            <person name="Meyers B.C."/>
            <person name="Huo N."/>
            <person name="Gu Y.Q."/>
            <person name="Zhou H."/>
            <person name="Devos K.M."/>
            <person name="Bennetzen J.L."/>
            <person name="Unver T."/>
            <person name="Budak H."/>
            <person name="Gulick P.J."/>
            <person name="Galiba G."/>
            <person name="Kalapos B."/>
            <person name="Nelson D.R."/>
            <person name="Li P."/>
            <person name="You F.M."/>
            <person name="Luo M.C."/>
            <person name="Dvorak J."/>
        </authorList>
    </citation>
    <scope>NUCLEOTIDE SEQUENCE [LARGE SCALE GENOMIC DNA]</scope>
    <source>
        <strain evidence="1">cv. AL8/78</strain>
    </source>
</reference>
<evidence type="ECO:0000313" key="1">
    <source>
        <dbReference type="EnsemblPlants" id="AET6Gv20548000.6"/>
    </source>
</evidence>
<evidence type="ECO:0000313" key="2">
    <source>
        <dbReference type="Proteomes" id="UP000015105"/>
    </source>
</evidence>
<accession>A0A453NY94</accession>
<dbReference type="STRING" id="200361.A0A453NY94"/>
<reference evidence="2" key="2">
    <citation type="journal article" date="2017" name="Nat. Plants">
        <title>The Aegilops tauschii genome reveals multiple impacts of transposons.</title>
        <authorList>
            <person name="Zhao G."/>
            <person name="Zou C."/>
            <person name="Li K."/>
            <person name="Wang K."/>
            <person name="Li T."/>
            <person name="Gao L."/>
            <person name="Zhang X."/>
            <person name="Wang H."/>
            <person name="Yang Z."/>
            <person name="Liu X."/>
            <person name="Jiang W."/>
            <person name="Mao L."/>
            <person name="Kong X."/>
            <person name="Jiao Y."/>
            <person name="Jia J."/>
        </authorList>
    </citation>
    <scope>NUCLEOTIDE SEQUENCE [LARGE SCALE GENOMIC DNA]</scope>
    <source>
        <strain evidence="2">cv. AL8/78</strain>
    </source>
</reference>
<proteinExistence type="predicted"/>